<evidence type="ECO:0000313" key="1">
    <source>
        <dbReference type="EMBL" id="OVA16227.1"/>
    </source>
</evidence>
<gene>
    <name evidence="1" type="ORF">BVC80_609g3</name>
</gene>
<dbReference type="EMBL" id="MVGT01000608">
    <property type="protein sequence ID" value="OVA16227.1"/>
    <property type="molecule type" value="Genomic_DNA"/>
</dbReference>
<comment type="caution">
    <text evidence="1">The sequence shown here is derived from an EMBL/GenBank/DDBJ whole genome shotgun (WGS) entry which is preliminary data.</text>
</comment>
<reference evidence="1 2" key="1">
    <citation type="journal article" date="2017" name="Mol. Plant">
        <title>The Genome of Medicinal Plant Macleaya cordata Provides New Insights into Benzylisoquinoline Alkaloids Metabolism.</title>
        <authorList>
            <person name="Liu X."/>
            <person name="Liu Y."/>
            <person name="Huang P."/>
            <person name="Ma Y."/>
            <person name="Qing Z."/>
            <person name="Tang Q."/>
            <person name="Cao H."/>
            <person name="Cheng P."/>
            <person name="Zheng Y."/>
            <person name="Yuan Z."/>
            <person name="Zhou Y."/>
            <person name="Liu J."/>
            <person name="Tang Z."/>
            <person name="Zhuo Y."/>
            <person name="Zhang Y."/>
            <person name="Yu L."/>
            <person name="Huang J."/>
            <person name="Yang P."/>
            <person name="Peng Q."/>
            <person name="Zhang J."/>
            <person name="Jiang W."/>
            <person name="Zhang Z."/>
            <person name="Lin K."/>
            <person name="Ro D.K."/>
            <person name="Chen X."/>
            <person name="Xiong X."/>
            <person name="Shang Y."/>
            <person name="Huang S."/>
            <person name="Zeng J."/>
        </authorList>
    </citation>
    <scope>NUCLEOTIDE SEQUENCE [LARGE SCALE GENOMIC DNA]</scope>
    <source>
        <strain evidence="2">cv. BLH2017</strain>
        <tissue evidence="1">Root</tissue>
    </source>
</reference>
<organism evidence="1 2">
    <name type="scientific">Macleaya cordata</name>
    <name type="common">Five-seeded plume-poppy</name>
    <name type="synonym">Bocconia cordata</name>
    <dbReference type="NCBI Taxonomy" id="56857"/>
    <lineage>
        <taxon>Eukaryota</taxon>
        <taxon>Viridiplantae</taxon>
        <taxon>Streptophyta</taxon>
        <taxon>Embryophyta</taxon>
        <taxon>Tracheophyta</taxon>
        <taxon>Spermatophyta</taxon>
        <taxon>Magnoliopsida</taxon>
        <taxon>Ranunculales</taxon>
        <taxon>Papaveraceae</taxon>
        <taxon>Papaveroideae</taxon>
        <taxon>Macleaya</taxon>
    </lineage>
</organism>
<sequence length="111" mass="13073">MEFDLGILATVKEEEEMEFGMKSFSTLADHDDDVPPVDRLLTQESMAFLKRGISRILSKWTILREVVAKELQLRPKARERYIYSPFVRLKSKKADEFQAEIFNWFTQSKEP</sequence>
<dbReference type="Proteomes" id="UP000195402">
    <property type="component" value="Unassembled WGS sequence"/>
</dbReference>
<protein>
    <submittedName>
        <fullName evidence="1">Uncharacterized protein</fullName>
    </submittedName>
</protein>
<dbReference type="AlphaFoldDB" id="A0A200R0I1"/>
<dbReference type="InParanoid" id="A0A200R0I1"/>
<keyword evidence="2" id="KW-1185">Reference proteome</keyword>
<proteinExistence type="predicted"/>
<evidence type="ECO:0000313" key="2">
    <source>
        <dbReference type="Proteomes" id="UP000195402"/>
    </source>
</evidence>
<accession>A0A200R0I1</accession>
<name>A0A200R0I1_MACCD</name>